<dbReference type="AlphaFoldDB" id="A0A8J5C5D1"/>
<evidence type="ECO:0000256" key="1">
    <source>
        <dbReference type="SAM" id="MobiDB-lite"/>
    </source>
</evidence>
<keyword evidence="3" id="KW-1185">Reference proteome</keyword>
<reference evidence="2 3" key="1">
    <citation type="submission" date="2020-08" db="EMBL/GenBank/DDBJ databases">
        <title>Plant Genome Project.</title>
        <authorList>
            <person name="Zhang R.-G."/>
        </authorList>
    </citation>
    <scope>NUCLEOTIDE SEQUENCE [LARGE SCALE GENOMIC DNA]</scope>
    <source>
        <tissue evidence="2">Rhizome</tissue>
    </source>
</reference>
<accession>A0A8J5C5D1</accession>
<protein>
    <submittedName>
        <fullName evidence="2">Uncharacterized protein</fullName>
    </submittedName>
</protein>
<proteinExistence type="predicted"/>
<sequence length="183" mass="20061">MGARCERYGINSRAGAVPMANAQGGRGSGQIRSGQKRARNNLAQPSPIIAGYIVGWYRMDSKLPCLTAHDHTESPRLRSSAFRRRLFCLSATPGGAFHPDAILMDAVRIVATKNLFRIGRRSWASGGKELWDHGLSGLLFVLPLLRSASSTLPKDDVSDKNNDPSEDLEHINIYGFVILELLC</sequence>
<evidence type="ECO:0000313" key="3">
    <source>
        <dbReference type="Proteomes" id="UP000734854"/>
    </source>
</evidence>
<name>A0A8J5C5D1_ZINOF</name>
<organism evidence="2 3">
    <name type="scientific">Zingiber officinale</name>
    <name type="common">Ginger</name>
    <name type="synonym">Amomum zingiber</name>
    <dbReference type="NCBI Taxonomy" id="94328"/>
    <lineage>
        <taxon>Eukaryota</taxon>
        <taxon>Viridiplantae</taxon>
        <taxon>Streptophyta</taxon>
        <taxon>Embryophyta</taxon>
        <taxon>Tracheophyta</taxon>
        <taxon>Spermatophyta</taxon>
        <taxon>Magnoliopsida</taxon>
        <taxon>Liliopsida</taxon>
        <taxon>Zingiberales</taxon>
        <taxon>Zingiberaceae</taxon>
        <taxon>Zingiber</taxon>
    </lineage>
</organism>
<dbReference type="Proteomes" id="UP000734854">
    <property type="component" value="Unassembled WGS sequence"/>
</dbReference>
<gene>
    <name evidence="2" type="ORF">ZIOFF_068986</name>
</gene>
<feature type="region of interest" description="Disordered" evidence="1">
    <location>
        <begin position="19"/>
        <end position="38"/>
    </location>
</feature>
<dbReference type="EMBL" id="JACMSC010000020">
    <property type="protein sequence ID" value="KAG6471543.1"/>
    <property type="molecule type" value="Genomic_DNA"/>
</dbReference>
<comment type="caution">
    <text evidence="2">The sequence shown here is derived from an EMBL/GenBank/DDBJ whole genome shotgun (WGS) entry which is preliminary data.</text>
</comment>
<evidence type="ECO:0000313" key="2">
    <source>
        <dbReference type="EMBL" id="KAG6471543.1"/>
    </source>
</evidence>